<dbReference type="InterPro" id="IPR011032">
    <property type="entry name" value="GroES-like_sf"/>
</dbReference>
<dbReference type="SMART" id="SM00829">
    <property type="entry name" value="PKS_ER"/>
    <property type="match status" value="1"/>
</dbReference>
<dbReference type="GO" id="GO:0016491">
    <property type="term" value="F:oxidoreductase activity"/>
    <property type="evidence" value="ECO:0007669"/>
    <property type="project" value="InterPro"/>
</dbReference>
<comment type="caution">
    <text evidence="2">The sequence shown here is derived from an EMBL/GenBank/DDBJ whole genome shotgun (WGS) entry which is preliminary data.</text>
</comment>
<proteinExistence type="predicted"/>
<dbReference type="Gene3D" id="3.90.180.10">
    <property type="entry name" value="Medium-chain alcohol dehydrogenases, catalytic domain"/>
    <property type="match status" value="1"/>
</dbReference>
<accession>A0A0F2LZX2</accession>
<dbReference type="PANTHER" id="PTHR43677">
    <property type="entry name" value="SHORT-CHAIN DEHYDROGENASE/REDUCTASE"/>
    <property type="match status" value="1"/>
</dbReference>
<evidence type="ECO:0000313" key="3">
    <source>
        <dbReference type="Proteomes" id="UP000033710"/>
    </source>
</evidence>
<dbReference type="AlphaFoldDB" id="A0A0F2LZX2"/>
<protein>
    <submittedName>
        <fullName evidence="2">NADPH2:quinone reductase</fullName>
    </submittedName>
</protein>
<dbReference type="Gene3D" id="3.40.50.720">
    <property type="entry name" value="NAD(P)-binding Rossmann-like Domain"/>
    <property type="match status" value="1"/>
</dbReference>
<reference evidence="2 3" key="1">
    <citation type="journal article" date="2014" name="BMC Genomics">
        <title>Comparative genomics of the major fungal agents of human and animal Sporotrichosis: Sporothrix schenckii and Sporothrix brasiliensis.</title>
        <authorList>
            <person name="Teixeira M.M."/>
            <person name="de Almeida L.G."/>
            <person name="Kubitschek-Barreira P."/>
            <person name="Alves F.L."/>
            <person name="Kioshima E.S."/>
            <person name="Abadio A.K."/>
            <person name="Fernandes L."/>
            <person name="Derengowski L.S."/>
            <person name="Ferreira K.S."/>
            <person name="Souza R.C."/>
            <person name="Ruiz J.C."/>
            <person name="de Andrade N.C."/>
            <person name="Paes H.C."/>
            <person name="Nicola A.M."/>
            <person name="Albuquerque P."/>
            <person name="Gerber A.L."/>
            <person name="Martins V.P."/>
            <person name="Peconick L.D."/>
            <person name="Neto A.V."/>
            <person name="Chaucanez C.B."/>
            <person name="Silva P.A."/>
            <person name="Cunha O.L."/>
            <person name="de Oliveira F.F."/>
            <person name="dos Santos T.C."/>
            <person name="Barros A.L."/>
            <person name="Soares M.A."/>
            <person name="de Oliveira L.M."/>
            <person name="Marini M.M."/>
            <person name="Villalobos-Duno H."/>
            <person name="Cunha M.M."/>
            <person name="de Hoog S."/>
            <person name="da Silveira J.F."/>
            <person name="Henrissat B."/>
            <person name="Nino-Vega G.A."/>
            <person name="Cisalpino P.S."/>
            <person name="Mora-Montes H.M."/>
            <person name="Almeida S.R."/>
            <person name="Stajich J.E."/>
            <person name="Lopes-Bezerra L.M."/>
            <person name="Vasconcelos A.T."/>
            <person name="Felipe M.S."/>
        </authorList>
    </citation>
    <scope>NUCLEOTIDE SEQUENCE [LARGE SCALE GENOMIC DNA]</scope>
    <source>
        <strain evidence="2 3">1099-18</strain>
    </source>
</reference>
<evidence type="ECO:0000313" key="2">
    <source>
        <dbReference type="EMBL" id="KJR82399.1"/>
    </source>
</evidence>
<dbReference type="PANTHER" id="PTHR43677:SF4">
    <property type="entry name" value="QUINONE OXIDOREDUCTASE-LIKE PROTEIN 2"/>
    <property type="match status" value="1"/>
</dbReference>
<name>A0A0F2LZX2_SPOSC</name>
<dbReference type="InterPro" id="IPR013149">
    <property type="entry name" value="ADH-like_C"/>
</dbReference>
<dbReference type="InterPro" id="IPR013154">
    <property type="entry name" value="ADH-like_N"/>
</dbReference>
<dbReference type="SUPFAM" id="SSF50129">
    <property type="entry name" value="GroES-like"/>
    <property type="match status" value="1"/>
</dbReference>
<feature type="domain" description="Enoyl reductase (ER)" evidence="1">
    <location>
        <begin position="36"/>
        <end position="368"/>
    </location>
</feature>
<dbReference type="Pfam" id="PF00107">
    <property type="entry name" value="ADH_zinc_N"/>
    <property type="match status" value="1"/>
</dbReference>
<dbReference type="SUPFAM" id="SSF51735">
    <property type="entry name" value="NAD(P)-binding Rossmann-fold domains"/>
    <property type="match status" value="1"/>
</dbReference>
<organism evidence="2 3">
    <name type="scientific">Sporothrix schenckii 1099-18</name>
    <dbReference type="NCBI Taxonomy" id="1397361"/>
    <lineage>
        <taxon>Eukaryota</taxon>
        <taxon>Fungi</taxon>
        <taxon>Dikarya</taxon>
        <taxon>Ascomycota</taxon>
        <taxon>Pezizomycotina</taxon>
        <taxon>Sordariomycetes</taxon>
        <taxon>Sordariomycetidae</taxon>
        <taxon>Ophiostomatales</taxon>
        <taxon>Ophiostomataceae</taxon>
        <taxon>Sporothrix</taxon>
    </lineage>
</organism>
<dbReference type="EMBL" id="AXCR01000010">
    <property type="protein sequence ID" value="KJR82399.1"/>
    <property type="molecule type" value="Genomic_DNA"/>
</dbReference>
<dbReference type="InterPro" id="IPR020843">
    <property type="entry name" value="ER"/>
</dbReference>
<dbReference type="InterPro" id="IPR036291">
    <property type="entry name" value="NAD(P)-bd_dom_sf"/>
</dbReference>
<gene>
    <name evidence="2" type="ORF">SPSK_03424</name>
</gene>
<reference evidence="2 3" key="2">
    <citation type="journal article" date="2015" name="Eukaryot. Cell">
        <title>Asexual propagation of a virulent clone complex in a human and feline outbreak of sporotrichosis.</title>
        <authorList>
            <person name="Teixeira Mde M."/>
            <person name="Rodrigues A.M."/>
            <person name="Tsui C.K."/>
            <person name="de Almeida L.G."/>
            <person name="Van Diepeningen A.D."/>
            <person name="van den Ende B.G."/>
            <person name="Fernandes G.F."/>
            <person name="Kano R."/>
            <person name="Hamelin R.C."/>
            <person name="Lopes-Bezerra L.M."/>
            <person name="Vasconcelos A.T."/>
            <person name="de Hoog S."/>
            <person name="de Camargo Z.P."/>
            <person name="Felipe M.S."/>
        </authorList>
    </citation>
    <scope>NUCLEOTIDE SEQUENCE [LARGE SCALE GENOMIC DNA]</scope>
    <source>
        <strain evidence="2 3">1099-18</strain>
    </source>
</reference>
<dbReference type="Pfam" id="PF08240">
    <property type="entry name" value="ADH_N"/>
    <property type="match status" value="1"/>
</dbReference>
<dbReference type="KEGG" id="ssck:SPSK_03424"/>
<dbReference type="InterPro" id="IPR051397">
    <property type="entry name" value="Zn-ADH-like_protein"/>
</dbReference>
<dbReference type="RefSeq" id="XP_016585075.1">
    <property type="nucleotide sequence ID" value="XM_016730262.1"/>
</dbReference>
<evidence type="ECO:0000259" key="1">
    <source>
        <dbReference type="SMART" id="SM00829"/>
    </source>
</evidence>
<dbReference type="GO" id="GO:0005739">
    <property type="term" value="C:mitochondrion"/>
    <property type="evidence" value="ECO:0007669"/>
    <property type="project" value="TreeGrafter"/>
</dbReference>
<dbReference type="GeneID" id="27665539"/>
<dbReference type="Proteomes" id="UP000033710">
    <property type="component" value="Unassembled WGS sequence"/>
</dbReference>
<dbReference type="OrthoDB" id="10257049at2759"/>
<dbReference type="CDD" id="cd08241">
    <property type="entry name" value="QOR1"/>
    <property type="match status" value="1"/>
</dbReference>
<dbReference type="VEuPathDB" id="FungiDB:SPSK_03424"/>
<sequence>MKAVQIREFLKVREPVDTVVAPESSPCLVVFRLTVENLGDVTVSDVAPPVPKEDEVVVQVKAAGVNFVDTLYARGKHQNNRRHVTPPFTLGLEFAGIVMYAPRTGPGAAFQLGDRVFGSSLGAYAEQIAVPASALSAIPHGWSYAAAAGMAATLPVSYGALVMRAQLHAGETVLVLGAAGGLGCMAVQIAARAVPANGGYGRCRVIAVASSPEKCTVAQRCGADVVIDTSDTASGKPWWARVLDATPDARGVDVVFDSVGLVSESLKCLAHRGRVLVVGFAARDDTTLEQVAMNRVLLKQATIVGYRYGESLRRDPDENQQIWRGLEGIIAAGTIQPVVYDRPYRGLGAVADALQDIANRRVWGKAIVDVDGVDDKDSGTSKL</sequence>